<dbReference type="CDD" id="cd06530">
    <property type="entry name" value="S26_SPase_I"/>
    <property type="match status" value="1"/>
</dbReference>
<evidence type="ECO:0000256" key="6">
    <source>
        <dbReference type="RuleBase" id="RU362042"/>
    </source>
</evidence>
<keyword evidence="6" id="KW-0645">Protease</keyword>
<dbReference type="PROSITE" id="PS00760">
    <property type="entry name" value="SPASE_I_2"/>
    <property type="match status" value="1"/>
</dbReference>
<proteinExistence type="inferred from homology"/>
<gene>
    <name evidence="8" type="primary">lepB</name>
    <name evidence="8" type="ORF">HKN21_00320</name>
</gene>
<evidence type="ECO:0000313" key="9">
    <source>
        <dbReference type="Proteomes" id="UP000547674"/>
    </source>
</evidence>
<organism evidence="8 9">
    <name type="scientific">Eiseniibacteriota bacterium</name>
    <dbReference type="NCBI Taxonomy" id="2212470"/>
    <lineage>
        <taxon>Bacteria</taxon>
        <taxon>Candidatus Eiseniibacteriota</taxon>
    </lineage>
</organism>
<evidence type="ECO:0000256" key="5">
    <source>
        <dbReference type="PIRSR" id="PIRSR600223-1"/>
    </source>
</evidence>
<dbReference type="EMBL" id="JABDJR010000007">
    <property type="protein sequence ID" value="NNF05178.1"/>
    <property type="molecule type" value="Genomic_DNA"/>
</dbReference>
<accession>A0A7Y2E4S2</accession>
<evidence type="ECO:0000259" key="7">
    <source>
        <dbReference type="Pfam" id="PF10502"/>
    </source>
</evidence>
<evidence type="ECO:0000313" key="8">
    <source>
        <dbReference type="EMBL" id="NNF05178.1"/>
    </source>
</evidence>
<dbReference type="InterPro" id="IPR019757">
    <property type="entry name" value="Pept_S26A_signal_pept_1_Lys-AS"/>
</dbReference>
<dbReference type="InterPro" id="IPR036286">
    <property type="entry name" value="LexA/Signal_pep-like_sf"/>
</dbReference>
<dbReference type="Gene3D" id="2.10.109.10">
    <property type="entry name" value="Umud Fragment, subunit A"/>
    <property type="match status" value="1"/>
</dbReference>
<dbReference type="GO" id="GO:0009003">
    <property type="term" value="F:signal peptidase activity"/>
    <property type="evidence" value="ECO:0007669"/>
    <property type="project" value="UniProtKB-EC"/>
</dbReference>
<dbReference type="PRINTS" id="PR00727">
    <property type="entry name" value="LEADERPTASE"/>
</dbReference>
<dbReference type="Proteomes" id="UP000547674">
    <property type="component" value="Unassembled WGS sequence"/>
</dbReference>
<feature type="domain" description="Peptidase S26" evidence="7">
    <location>
        <begin position="11"/>
        <end position="193"/>
    </location>
</feature>
<feature type="active site" evidence="5">
    <location>
        <position position="41"/>
    </location>
</feature>
<dbReference type="NCBIfam" id="TIGR02227">
    <property type="entry name" value="sigpep_I_bact"/>
    <property type="match status" value="1"/>
</dbReference>
<feature type="active site" evidence="5">
    <location>
        <position position="96"/>
    </location>
</feature>
<comment type="similarity">
    <text evidence="2 6">Belongs to the peptidase S26 family.</text>
</comment>
<evidence type="ECO:0000256" key="4">
    <source>
        <dbReference type="ARBA" id="ARBA00022801"/>
    </source>
</evidence>
<sequence>MKLKKKKGFIREWTEVIGGAVILFLFLRAFFFQAFQIPSESMEDTLLVGDYLFVNKFIYGAQVPFTDIRLPDLREPKRGDIVVFTYPEDGRTTYIKRVIGTPGDTVEIKDKVVYINGEATEESFTKHLGRTFKPEYRDPRVRGGGNMHFFGPVTIEEGHYFLMGDNRDNSQDSRVRGQVPFEEIRGKASFIYFSINRDSKMPRFSRIGDLIR</sequence>
<dbReference type="SUPFAM" id="SSF51306">
    <property type="entry name" value="LexA/Signal peptidase"/>
    <property type="match status" value="1"/>
</dbReference>
<dbReference type="InterPro" id="IPR019533">
    <property type="entry name" value="Peptidase_S26"/>
</dbReference>
<dbReference type="Pfam" id="PF10502">
    <property type="entry name" value="Peptidase_S26"/>
    <property type="match status" value="1"/>
</dbReference>
<comment type="subcellular location">
    <subcellularLocation>
        <location evidence="6">Membrane</location>
        <topology evidence="6">Single-pass type II membrane protein</topology>
    </subcellularLocation>
</comment>
<dbReference type="GO" id="GO:0006465">
    <property type="term" value="P:signal peptide processing"/>
    <property type="evidence" value="ECO:0007669"/>
    <property type="project" value="InterPro"/>
</dbReference>
<keyword evidence="4 6" id="KW-0378">Hydrolase</keyword>
<comment type="catalytic activity">
    <reaction evidence="1 6">
        <text>Cleavage of hydrophobic, N-terminal signal or leader sequences from secreted and periplasmic proteins.</text>
        <dbReference type="EC" id="3.4.21.89"/>
    </reaction>
</comment>
<dbReference type="PANTHER" id="PTHR43390">
    <property type="entry name" value="SIGNAL PEPTIDASE I"/>
    <property type="match status" value="1"/>
</dbReference>
<comment type="caution">
    <text evidence="8">The sequence shown here is derived from an EMBL/GenBank/DDBJ whole genome shotgun (WGS) entry which is preliminary data.</text>
</comment>
<dbReference type="GO" id="GO:0016020">
    <property type="term" value="C:membrane"/>
    <property type="evidence" value="ECO:0007669"/>
    <property type="project" value="UniProtKB-SubCell"/>
</dbReference>
<dbReference type="EC" id="3.4.21.89" evidence="3 6"/>
<dbReference type="AlphaFoldDB" id="A0A7Y2E4S2"/>
<evidence type="ECO:0000256" key="1">
    <source>
        <dbReference type="ARBA" id="ARBA00000677"/>
    </source>
</evidence>
<evidence type="ECO:0000256" key="2">
    <source>
        <dbReference type="ARBA" id="ARBA00009370"/>
    </source>
</evidence>
<name>A0A7Y2E4S2_UNCEI</name>
<dbReference type="PANTHER" id="PTHR43390:SF1">
    <property type="entry name" value="CHLOROPLAST PROCESSING PEPTIDASE"/>
    <property type="match status" value="1"/>
</dbReference>
<reference evidence="8 9" key="1">
    <citation type="submission" date="2020-03" db="EMBL/GenBank/DDBJ databases">
        <title>Metabolic flexibility allows generalist bacteria to become dominant in a frequently disturbed ecosystem.</title>
        <authorList>
            <person name="Chen Y.-J."/>
            <person name="Leung P.M."/>
            <person name="Bay S.K."/>
            <person name="Hugenholtz P."/>
            <person name="Kessler A.J."/>
            <person name="Shelley G."/>
            <person name="Waite D.W."/>
            <person name="Cook P.L."/>
            <person name="Greening C."/>
        </authorList>
    </citation>
    <scope>NUCLEOTIDE SEQUENCE [LARGE SCALE GENOMIC DNA]</scope>
    <source>
        <strain evidence="8">SS_bin_28</strain>
    </source>
</reference>
<dbReference type="GO" id="GO:0004252">
    <property type="term" value="F:serine-type endopeptidase activity"/>
    <property type="evidence" value="ECO:0007669"/>
    <property type="project" value="InterPro"/>
</dbReference>
<dbReference type="InterPro" id="IPR000223">
    <property type="entry name" value="Pept_S26A_signal_pept_1"/>
</dbReference>
<evidence type="ECO:0000256" key="3">
    <source>
        <dbReference type="ARBA" id="ARBA00013208"/>
    </source>
</evidence>
<protein>
    <recommendedName>
        <fullName evidence="3 6">Signal peptidase I</fullName>
        <ecNumber evidence="3 6">3.4.21.89</ecNumber>
    </recommendedName>
</protein>